<comment type="caution">
    <text evidence="1">The sequence shown here is derived from an EMBL/GenBank/DDBJ whole genome shotgun (WGS) entry which is preliminary data.</text>
</comment>
<name>A0A3M7P2D8_BRAPC</name>
<proteinExistence type="predicted"/>
<dbReference type="EMBL" id="REGN01014163">
    <property type="protein sequence ID" value="RMZ92967.1"/>
    <property type="molecule type" value="Genomic_DNA"/>
</dbReference>
<gene>
    <name evidence="1" type="ORF">BpHYR1_028029</name>
</gene>
<sequence>MKIFIEIVDQNFLIKYRTYLHQITLLERILTENLLGMLKQNKNKISFYLKFKKKETIFLIHMRRNYSKKLKYCHELKQ</sequence>
<accession>A0A3M7P2D8</accession>
<evidence type="ECO:0000313" key="1">
    <source>
        <dbReference type="EMBL" id="RMZ92967.1"/>
    </source>
</evidence>
<dbReference type="Proteomes" id="UP000276133">
    <property type="component" value="Unassembled WGS sequence"/>
</dbReference>
<reference evidence="1 2" key="1">
    <citation type="journal article" date="2018" name="Sci. Rep.">
        <title>Genomic signatures of local adaptation to the degree of environmental predictability in rotifers.</title>
        <authorList>
            <person name="Franch-Gras L."/>
            <person name="Hahn C."/>
            <person name="Garcia-Roger E.M."/>
            <person name="Carmona M.J."/>
            <person name="Serra M."/>
            <person name="Gomez A."/>
        </authorList>
    </citation>
    <scope>NUCLEOTIDE SEQUENCE [LARGE SCALE GENOMIC DNA]</scope>
    <source>
        <strain evidence="1">HYR1</strain>
    </source>
</reference>
<dbReference type="AlphaFoldDB" id="A0A3M7P2D8"/>
<evidence type="ECO:0000313" key="2">
    <source>
        <dbReference type="Proteomes" id="UP000276133"/>
    </source>
</evidence>
<protein>
    <submittedName>
        <fullName evidence="1">Uncharacterized protein</fullName>
    </submittedName>
</protein>
<organism evidence="1 2">
    <name type="scientific">Brachionus plicatilis</name>
    <name type="common">Marine rotifer</name>
    <name type="synonym">Brachionus muelleri</name>
    <dbReference type="NCBI Taxonomy" id="10195"/>
    <lineage>
        <taxon>Eukaryota</taxon>
        <taxon>Metazoa</taxon>
        <taxon>Spiralia</taxon>
        <taxon>Gnathifera</taxon>
        <taxon>Rotifera</taxon>
        <taxon>Eurotatoria</taxon>
        <taxon>Monogononta</taxon>
        <taxon>Pseudotrocha</taxon>
        <taxon>Ploima</taxon>
        <taxon>Brachionidae</taxon>
        <taxon>Brachionus</taxon>
    </lineage>
</organism>
<keyword evidence="2" id="KW-1185">Reference proteome</keyword>